<reference evidence="3" key="1">
    <citation type="submission" date="2014-08" db="EMBL/GenBank/DDBJ databases">
        <authorList>
            <person name="Sharma Rahul"/>
            <person name="Thines Marco"/>
        </authorList>
    </citation>
    <scope>NUCLEOTIDE SEQUENCE</scope>
</reference>
<feature type="compositionally biased region" description="Polar residues" evidence="1">
    <location>
        <begin position="336"/>
        <end position="347"/>
    </location>
</feature>
<feature type="region of interest" description="Disordered" evidence="1">
    <location>
        <begin position="336"/>
        <end position="358"/>
    </location>
</feature>
<evidence type="ECO:0000313" key="3">
    <source>
        <dbReference type="EMBL" id="CED84377.1"/>
    </source>
</evidence>
<dbReference type="Pfam" id="PF08101">
    <property type="entry name" value="Msb1-Mug8_dom"/>
    <property type="match status" value="1"/>
</dbReference>
<organism evidence="3">
    <name type="scientific">Phaffia rhodozyma</name>
    <name type="common">Yeast</name>
    <name type="synonym">Xanthophyllomyces dendrorhous</name>
    <dbReference type="NCBI Taxonomy" id="264483"/>
    <lineage>
        <taxon>Eukaryota</taxon>
        <taxon>Fungi</taxon>
        <taxon>Dikarya</taxon>
        <taxon>Basidiomycota</taxon>
        <taxon>Agaricomycotina</taxon>
        <taxon>Tremellomycetes</taxon>
        <taxon>Cystofilobasidiales</taxon>
        <taxon>Mrakiaceae</taxon>
        <taxon>Phaffia</taxon>
    </lineage>
</organism>
<evidence type="ECO:0000259" key="2">
    <source>
        <dbReference type="Pfam" id="PF08101"/>
    </source>
</evidence>
<protein>
    <recommendedName>
        <fullName evidence="2">Meiotically up-regulated protein Msb1/Mug8 domain-containing protein</fullName>
    </recommendedName>
</protein>
<feature type="region of interest" description="Disordered" evidence="1">
    <location>
        <begin position="1019"/>
        <end position="1056"/>
    </location>
</feature>
<evidence type="ECO:0000256" key="1">
    <source>
        <dbReference type="SAM" id="MobiDB-lite"/>
    </source>
</evidence>
<feature type="compositionally biased region" description="Low complexity" evidence="1">
    <location>
        <begin position="1"/>
        <end position="21"/>
    </location>
</feature>
<name>A0A0F7SQA0_PHARH</name>
<feature type="compositionally biased region" description="Polar residues" evidence="1">
    <location>
        <begin position="1034"/>
        <end position="1056"/>
    </location>
</feature>
<dbReference type="PANTHER" id="PTHR28093">
    <property type="entry name" value="MORPHOGENESIS-RELATED PROTEIN MSB1"/>
    <property type="match status" value="1"/>
</dbReference>
<dbReference type="AlphaFoldDB" id="A0A0F7SQA0"/>
<proteinExistence type="predicted"/>
<dbReference type="InterPro" id="IPR012965">
    <property type="entry name" value="Msb1/Mug8_dom"/>
</dbReference>
<feature type="region of interest" description="Disordered" evidence="1">
    <location>
        <begin position="981"/>
        <end position="1005"/>
    </location>
</feature>
<feature type="region of interest" description="Disordered" evidence="1">
    <location>
        <begin position="1"/>
        <end position="90"/>
    </location>
</feature>
<dbReference type="EMBL" id="LN483166">
    <property type="protein sequence ID" value="CED84377.1"/>
    <property type="molecule type" value="Genomic_DNA"/>
</dbReference>
<accession>A0A0F7SQA0</accession>
<feature type="region of interest" description="Disordered" evidence="1">
    <location>
        <begin position="736"/>
        <end position="790"/>
    </location>
</feature>
<dbReference type="PANTHER" id="PTHR28093:SF1">
    <property type="entry name" value="MORPHOGENESIS-RELATED PROTEIN MSB1"/>
    <property type="match status" value="1"/>
</dbReference>
<dbReference type="InterPro" id="IPR037508">
    <property type="entry name" value="Msb1/Mug8"/>
</dbReference>
<sequence length="1158" mass="127615">MLTQPPSSSPFASSTPTGTFSNALKLFSRRRSLSARTPLEESKARPRSSLSNAPQLELNFTDLINGHPRDGHTEESPVEEEEDPGEKQKREERILENIWFREEEVREFFDIVGKAMKGKGIATPGLFLPHRPSQSPSIQHALLIYFAQTHRPSLFSLRSSSLSLSQPSPQYLFLTELKYALNVHDLASVIRFSLRHLDSSKGMSRRALYDTFAVSEREAGFPSQSWSTFVPEGEDKELIRSVLEVLMSAASVVDTSGVSIGKLSMIIGFWVFRSRGWAVGEREARGVEELFKEWEIWGRRLEHLLLAYIRDQASRMQIQTRLLPLIQSYPNSSRLAQSHLTQTSSPKPASHRQPDAAPSVSGLFLTSHRLKRVLHLRIRAAPCRTVPLLEKEVRTSPVQLINWAVEARVEGSSWSNAKAGPQRREEEEAMGIWIEMRRQAREEKEMSLEGIFTGETIRILGITSDKVQISKDSSDTLSTKETGQKKVECETHELYRPFGASRSSFALQDSVKSHQKNASPLVTLDHLKSTPSIKRPELKAETWTDFSLAGFGDSPGVPLKGEMHQGLFQDASTNLPWEETLGEEEEGSKRISARSLDMERIMRDESVETARTNLLKLDDEGWNGAMEVAGASMLNMDEAFVEFSQDIQLDPGSVSQTTFPTFALYELKASSFSPEWLMVSISSLLPSIGTRAPIRSDQAALTPMTSAIMNLSAPKSRRQASFLESLTPNFFGHKLSARSSSEEKPSLLPADLPGRRSGIPSPELSVTAIEVSSVQPPPSKPSRKSVSDDYVITDGLIDRRSKNISSASPSPLLERDQPVLKEHDSVLVDQKITSTGPLRRLRSFLGGKNTLNAIDDNEEEDVTPTRTTFAAVSSSAQASFPSSWTDDTQEGRIVDIGRTSSPHPVGLNSRTGLVILGPTISDLPVDAEEDTGNEPSVDIGNDSDLAIIAEILSLGKDQSVNTQERDREGSVQWEGVLPKVEISPPCAPSEDSAVDPKQEMSNSEEINTPSFVSFVTPAEDEDGEGLATEKLPSEDSQGSIHSSVSERSTQRSELGSVATTVESCAVKSPLQAVHGNIPQIEDLGREIFVDDTVTEEIEGTLGEDTSEVEYKPTLKQLTLLARPHSPPPPLPARSASRERLVRPVKMIAPEMVPLPSSP</sequence>
<feature type="domain" description="Meiotically up-regulated protein Msb1/Mug8" evidence="2">
    <location>
        <begin position="100"/>
        <end position="324"/>
    </location>
</feature>
<feature type="region of interest" description="Disordered" evidence="1">
    <location>
        <begin position="1120"/>
        <end position="1139"/>
    </location>
</feature>